<gene>
    <name evidence="1" type="ORF">F444_17369</name>
</gene>
<dbReference type="EMBL" id="ANJA01003204">
    <property type="protein sequence ID" value="ETO65302.1"/>
    <property type="molecule type" value="Genomic_DNA"/>
</dbReference>
<dbReference type="AlphaFoldDB" id="A0A080ZF91"/>
<comment type="caution">
    <text evidence="1">The sequence shown here is derived from an EMBL/GenBank/DDBJ whole genome shotgun (WGS) entry which is preliminary data.</text>
</comment>
<evidence type="ECO:0000313" key="2">
    <source>
        <dbReference type="Proteomes" id="UP000028582"/>
    </source>
</evidence>
<reference evidence="1 2" key="1">
    <citation type="submission" date="2013-11" db="EMBL/GenBank/DDBJ databases">
        <title>The Genome Sequence of Phytophthora parasitica P1976.</title>
        <authorList>
            <consortium name="The Broad Institute Genomics Platform"/>
            <person name="Russ C."/>
            <person name="Tyler B."/>
            <person name="Panabieres F."/>
            <person name="Shan W."/>
            <person name="Tripathy S."/>
            <person name="Grunwald N."/>
            <person name="Machado M."/>
            <person name="Johnson C.S."/>
            <person name="Walker B."/>
            <person name="Young S."/>
            <person name="Zeng Q."/>
            <person name="Gargeya S."/>
            <person name="Fitzgerald M."/>
            <person name="Haas B."/>
            <person name="Abouelleil A."/>
            <person name="Allen A.W."/>
            <person name="Alvarado L."/>
            <person name="Arachchi H.M."/>
            <person name="Berlin A.M."/>
            <person name="Chapman S.B."/>
            <person name="Gainer-Dewar J."/>
            <person name="Goldberg J."/>
            <person name="Griggs A."/>
            <person name="Gujja S."/>
            <person name="Hansen M."/>
            <person name="Howarth C."/>
            <person name="Imamovic A."/>
            <person name="Ireland A."/>
            <person name="Larimer J."/>
            <person name="McCowan C."/>
            <person name="Murphy C."/>
            <person name="Pearson M."/>
            <person name="Poon T.W."/>
            <person name="Priest M."/>
            <person name="Roberts A."/>
            <person name="Saif S."/>
            <person name="Shea T."/>
            <person name="Sisk P."/>
            <person name="Sykes S."/>
            <person name="Wortman J."/>
            <person name="Nusbaum C."/>
            <person name="Birren B."/>
        </authorList>
    </citation>
    <scope>NUCLEOTIDE SEQUENCE [LARGE SCALE GENOMIC DNA]</scope>
    <source>
        <strain evidence="1 2">P1976</strain>
    </source>
</reference>
<evidence type="ECO:0000313" key="1">
    <source>
        <dbReference type="EMBL" id="ETO65302.1"/>
    </source>
</evidence>
<name>A0A080ZF91_PHYNI</name>
<protein>
    <recommendedName>
        <fullName evidence="3">DDE Tnp4 domain-containing protein</fullName>
    </recommendedName>
</protein>
<dbReference type="Proteomes" id="UP000028582">
    <property type="component" value="Unassembled WGS sequence"/>
</dbReference>
<proteinExistence type="predicted"/>
<feature type="non-terminal residue" evidence="1">
    <location>
        <position position="1"/>
    </location>
</feature>
<dbReference type="PANTHER" id="PTHR48471">
    <property type="entry name" value="DDE TNP4 DOMAIN-CONTAINING PROTEIN"/>
    <property type="match status" value="1"/>
</dbReference>
<evidence type="ECO:0008006" key="3">
    <source>
        <dbReference type="Google" id="ProtNLM"/>
    </source>
</evidence>
<organism evidence="1 2">
    <name type="scientific">Phytophthora nicotianae P1976</name>
    <dbReference type="NCBI Taxonomy" id="1317066"/>
    <lineage>
        <taxon>Eukaryota</taxon>
        <taxon>Sar</taxon>
        <taxon>Stramenopiles</taxon>
        <taxon>Oomycota</taxon>
        <taxon>Peronosporomycetes</taxon>
        <taxon>Peronosporales</taxon>
        <taxon>Peronosporaceae</taxon>
        <taxon>Phytophthora</taxon>
    </lineage>
</organism>
<dbReference type="PANTHER" id="PTHR48471:SF1">
    <property type="entry name" value="DDE TNP4 DOMAIN-CONTAINING PROTEIN"/>
    <property type="match status" value="1"/>
</dbReference>
<accession>A0A080ZF91</accession>
<sequence length="136" mass="15421">WMDVWRKGLKKNLLTITSLSRYVKPAYRAGLANKHGVSLTRASFERLLDRFSLFYTIPVYNRTGGRPRKLQHHHQVLGLLLAFYVGSTKCRSLCLTFGIPTATLSRVLTEAEEALAKALQGWKLRAPKQESKIGHV</sequence>